<feature type="active site" description="N6-GMP-lysine intermediate" evidence="2">
    <location>
        <position position="294"/>
    </location>
</feature>
<dbReference type="EMBL" id="JBANAX010000036">
    <property type="protein sequence ID" value="KAL1225266.1"/>
    <property type="molecule type" value="Genomic_DNA"/>
</dbReference>
<dbReference type="SUPFAM" id="SSF56091">
    <property type="entry name" value="DNA ligase/mRNA capping enzyme, catalytic domain"/>
    <property type="match status" value="1"/>
</dbReference>
<protein>
    <recommendedName>
        <fullName evidence="4">Tyrosine specific protein phosphatases domain-containing protein</fullName>
    </recommendedName>
</protein>
<gene>
    <name evidence="5" type="ORF">V5N11_036186</name>
</gene>
<dbReference type="InterPro" id="IPR001339">
    <property type="entry name" value="mRNA_cap_enzyme_adenylation"/>
</dbReference>
<name>A0ABD1C703_CARAN</name>
<evidence type="ECO:0000313" key="5">
    <source>
        <dbReference type="EMBL" id="KAL1225266.1"/>
    </source>
</evidence>
<dbReference type="InterPro" id="IPR000387">
    <property type="entry name" value="Tyr_Pase_dom"/>
</dbReference>
<dbReference type="Gene3D" id="3.90.190.10">
    <property type="entry name" value="Protein tyrosine phosphatase superfamily"/>
    <property type="match status" value="1"/>
</dbReference>
<dbReference type="Gene3D" id="3.30.470.30">
    <property type="entry name" value="DNA ligase/mRNA capping enzyme"/>
    <property type="match status" value="1"/>
</dbReference>
<dbReference type="InterPro" id="IPR016130">
    <property type="entry name" value="Tyr_Pase_AS"/>
</dbReference>
<feature type="binding site" evidence="3">
    <location>
        <position position="299"/>
    </location>
    <ligand>
        <name>GTP</name>
        <dbReference type="ChEBI" id="CHEBI:37565"/>
    </ligand>
</feature>
<dbReference type="GO" id="GO:0004484">
    <property type="term" value="F:mRNA guanylyltransferase activity"/>
    <property type="evidence" value="ECO:0007669"/>
    <property type="project" value="UniProtKB-EC"/>
</dbReference>
<feature type="binding site" evidence="3">
    <location>
        <begin position="476"/>
        <end position="481"/>
    </location>
    <ligand>
        <name>GTP</name>
        <dbReference type="ChEBI" id="CHEBI:37565"/>
    </ligand>
</feature>
<dbReference type="GO" id="GO:0016787">
    <property type="term" value="F:hydrolase activity"/>
    <property type="evidence" value="ECO:0007669"/>
    <property type="project" value="UniProtKB-ARBA"/>
</dbReference>
<dbReference type="PIRSF" id="PIRSF036958">
    <property type="entry name" value="mRNA_capping_HCE"/>
    <property type="match status" value="1"/>
</dbReference>
<dbReference type="SUPFAM" id="SSF50249">
    <property type="entry name" value="Nucleic acid-binding proteins"/>
    <property type="match status" value="1"/>
</dbReference>
<dbReference type="Proteomes" id="UP001558713">
    <property type="component" value="Unassembled WGS sequence"/>
</dbReference>
<dbReference type="PROSITE" id="PS00383">
    <property type="entry name" value="TYR_PHOSPHATASE_1"/>
    <property type="match status" value="1"/>
</dbReference>
<sequence length="546" mass="64776">MKRLRQPSFRDLPQGWLNCPRFGQEIGFIIPSKVPLSESYNNDVPCDKRYTFKQWLTNGRKKLGLVIDLTNTTRYYHPTTELEQEGIDYVKIRCCGRDSVPDDLSVNKFIYEVNHFEEHNFSKKYVLVHCTHGHNRTGFMIAHYLMRTRPMMRVTQALKMFSDVRPPGIYKPDYIDALYSFYHEVKPESFVCPPTPEWKRSEKVKNYDDDDALSYLEVQGNNQLYENVKKMSNDDILGAEIPLKQELSYKNFYIEMLNIKVKGGSMSFQGSHPVSLDREGFQLLRQRYYYATWKADGTRYMMLLTRDGCYLIDRNFRFRRVQMRFPCWQDKSDYKVHHNTLLDGEMVVDTFMDGQRKWCQLRRFLVYDLAAINGHSLAERPFSERWSILNKQVIKPRNDEKKITNHWYRYEMEPFGVQIKPFCLLSAVEKKLFKELIPNLSHETDEVMVVDHPASYCGKIIECCWDKEKRVWVSMRIRVDKSEPNGIMTARSVIKSINDNITVEVLLEEIKDIIRLPMYVERIRMDIQEAERLKHGNRKALINVRF</sequence>
<dbReference type="InterPro" id="IPR029021">
    <property type="entry name" value="Prot-tyrosine_phosphatase-like"/>
</dbReference>
<dbReference type="CDD" id="cd07895">
    <property type="entry name" value="Adenylation_mRNA_capping"/>
    <property type="match status" value="1"/>
</dbReference>
<dbReference type="InterPro" id="IPR012340">
    <property type="entry name" value="NA-bd_OB-fold"/>
</dbReference>
<dbReference type="PANTHER" id="PTHR10367">
    <property type="entry name" value="MRNA-CAPPING ENZYME"/>
    <property type="match status" value="1"/>
</dbReference>
<dbReference type="GO" id="GO:0006370">
    <property type="term" value="P:7-methylguanosine mRNA capping"/>
    <property type="evidence" value="ECO:0007669"/>
    <property type="project" value="UniProtKB-KW"/>
</dbReference>
<feature type="binding site" evidence="3">
    <location>
        <begin position="343"/>
        <end position="345"/>
    </location>
    <ligand>
        <name>GTP</name>
        <dbReference type="ChEBI" id="CHEBI:37565"/>
    </ligand>
</feature>
<organism evidence="5 6">
    <name type="scientific">Cardamine amara subsp. amara</name>
    <dbReference type="NCBI Taxonomy" id="228776"/>
    <lineage>
        <taxon>Eukaryota</taxon>
        <taxon>Viridiplantae</taxon>
        <taxon>Streptophyta</taxon>
        <taxon>Embryophyta</taxon>
        <taxon>Tracheophyta</taxon>
        <taxon>Spermatophyta</taxon>
        <taxon>Magnoliopsida</taxon>
        <taxon>eudicotyledons</taxon>
        <taxon>Gunneridae</taxon>
        <taxon>Pentapetalae</taxon>
        <taxon>rosids</taxon>
        <taxon>malvids</taxon>
        <taxon>Brassicales</taxon>
        <taxon>Brassicaceae</taxon>
        <taxon>Cardamineae</taxon>
        <taxon>Cardamine</taxon>
    </lineage>
</organism>
<evidence type="ECO:0000256" key="1">
    <source>
        <dbReference type="PIRSR" id="PIRSR036958-1"/>
    </source>
</evidence>
<comment type="caution">
    <text evidence="5">The sequence shown here is derived from an EMBL/GenBank/DDBJ whole genome shotgun (WGS) entry which is preliminary data.</text>
</comment>
<dbReference type="GO" id="GO:0005525">
    <property type="term" value="F:GTP binding"/>
    <property type="evidence" value="ECO:0007669"/>
    <property type="project" value="UniProtKB-KW"/>
</dbReference>
<dbReference type="AlphaFoldDB" id="A0ABD1C703"/>
<dbReference type="Pfam" id="PF01331">
    <property type="entry name" value="mRNA_cap_enzyme"/>
    <property type="match status" value="1"/>
</dbReference>
<dbReference type="InterPro" id="IPR017074">
    <property type="entry name" value="mRNA_cap_enz_bifunc"/>
</dbReference>
<evidence type="ECO:0000313" key="6">
    <source>
        <dbReference type="Proteomes" id="UP001558713"/>
    </source>
</evidence>
<dbReference type="PANTHER" id="PTHR10367:SF15">
    <property type="entry name" value="MRNA GUANYLYLTRANSFERASE"/>
    <property type="match status" value="1"/>
</dbReference>
<feature type="binding site" evidence="3">
    <location>
        <position position="314"/>
    </location>
    <ligand>
        <name>GTP</name>
        <dbReference type="ChEBI" id="CHEBI:37565"/>
    </ligand>
</feature>
<accession>A0ABD1C703</accession>
<keyword evidence="3" id="KW-0547">Nucleotide-binding</keyword>
<feature type="active site" description="Phosphocysteine intermediate" evidence="1">
    <location>
        <position position="130"/>
    </location>
</feature>
<evidence type="ECO:0000259" key="4">
    <source>
        <dbReference type="PROSITE" id="PS50056"/>
    </source>
</evidence>
<evidence type="ECO:0000256" key="3">
    <source>
        <dbReference type="PIRSR" id="PIRSR036958-3"/>
    </source>
</evidence>
<proteinExistence type="predicted"/>
<reference evidence="5 6" key="1">
    <citation type="submission" date="2024-04" db="EMBL/GenBank/DDBJ databases">
        <title>Genome assembly C_amara_ONT_v2.</title>
        <authorList>
            <person name="Yant L."/>
            <person name="Moore C."/>
            <person name="Slenker M."/>
        </authorList>
    </citation>
    <scope>NUCLEOTIDE SEQUENCE [LARGE SCALE GENOMIC DNA]</scope>
    <source>
        <tissue evidence="5">Leaf</tissue>
    </source>
</reference>
<dbReference type="SUPFAM" id="SSF52799">
    <property type="entry name" value="(Phosphotyrosine protein) phosphatases II"/>
    <property type="match status" value="1"/>
</dbReference>
<evidence type="ECO:0000256" key="2">
    <source>
        <dbReference type="PIRSR" id="PIRSR036958-2"/>
    </source>
</evidence>
<keyword evidence="6" id="KW-1185">Reference proteome</keyword>
<keyword evidence="3" id="KW-0342">GTP-binding</keyword>
<dbReference type="CDD" id="cd14502">
    <property type="entry name" value="RNA_5'-triphosphatase"/>
    <property type="match status" value="1"/>
</dbReference>
<feature type="domain" description="Tyrosine specific protein phosphatases" evidence="4">
    <location>
        <begin position="107"/>
        <end position="176"/>
    </location>
</feature>
<dbReference type="PROSITE" id="PS50056">
    <property type="entry name" value="TYR_PHOSPHATASE_2"/>
    <property type="match status" value="1"/>
</dbReference>
<dbReference type="Gene3D" id="2.40.50.140">
    <property type="entry name" value="Nucleic acid-binding proteins"/>
    <property type="match status" value="1"/>
</dbReference>
<dbReference type="InterPro" id="IPR000340">
    <property type="entry name" value="Dual-sp_phosphatase_cat-dom"/>
</dbReference>
<dbReference type="InterPro" id="IPR051029">
    <property type="entry name" value="mRNA_Capping_Enz/RNA_Phosphat"/>
</dbReference>
<dbReference type="Pfam" id="PF00782">
    <property type="entry name" value="DSPc"/>
    <property type="match status" value="1"/>
</dbReference>